<dbReference type="SUPFAM" id="SSF53335">
    <property type="entry name" value="S-adenosyl-L-methionine-dependent methyltransferases"/>
    <property type="match status" value="1"/>
</dbReference>
<dbReference type="CDD" id="cd02440">
    <property type="entry name" value="AdoMet_MTases"/>
    <property type="match status" value="1"/>
</dbReference>
<dbReference type="InterPro" id="IPR013216">
    <property type="entry name" value="Methyltransf_11"/>
</dbReference>
<gene>
    <name evidence="2" type="ORF">Kalk_16840</name>
</gene>
<proteinExistence type="predicted"/>
<dbReference type="RefSeq" id="WP_101895369.1">
    <property type="nucleotide sequence ID" value="NZ_CP022684.1"/>
</dbReference>
<evidence type="ECO:0000259" key="1">
    <source>
        <dbReference type="Pfam" id="PF08241"/>
    </source>
</evidence>
<reference evidence="3" key="1">
    <citation type="submission" date="2017-08" db="EMBL/GenBank/DDBJ databases">
        <title>Direct submision.</title>
        <authorList>
            <person name="Kim S.-J."/>
            <person name="Rhee S.-K."/>
        </authorList>
    </citation>
    <scope>NUCLEOTIDE SEQUENCE [LARGE SCALE GENOMIC DNA]</scope>
    <source>
        <strain evidence="3">GI5</strain>
    </source>
</reference>
<dbReference type="GO" id="GO:0008757">
    <property type="term" value="F:S-adenosylmethionine-dependent methyltransferase activity"/>
    <property type="evidence" value="ECO:0007669"/>
    <property type="project" value="InterPro"/>
</dbReference>
<accession>A0A2K9LT37</accession>
<name>A0A2K9LT37_9GAMM</name>
<dbReference type="InterPro" id="IPR052356">
    <property type="entry name" value="Thiol_S-MT"/>
</dbReference>
<dbReference type="PANTHER" id="PTHR45036">
    <property type="entry name" value="METHYLTRANSFERASE LIKE 7B"/>
    <property type="match status" value="1"/>
</dbReference>
<dbReference type="OrthoDB" id="323463at2"/>
<evidence type="ECO:0000313" key="2">
    <source>
        <dbReference type="EMBL" id="AUM13994.1"/>
    </source>
</evidence>
<dbReference type="KEGG" id="kak:Kalk_16840"/>
<dbReference type="Gene3D" id="3.40.50.150">
    <property type="entry name" value="Vaccinia Virus protein VP39"/>
    <property type="match status" value="1"/>
</dbReference>
<sequence>MSFYEDRIFPIFMELATKTFRREIADLLGSAEGRVLEIGAGTGANLGFYSAGVSEVVGIEPVAAMLDKAHGVVARAGYDFPITLQVGDARDLPFDDASFDSVVACLVFCTIPQPEKAAAEMHRVLKPGGKVVFYEHVASSRPGVHAWQKRINPLWRKLACGCEITRDTRQLFERAGFSYQQISDFEHPKVPPLMAPIISGIAVK</sequence>
<keyword evidence="3" id="KW-1185">Reference proteome</keyword>
<protein>
    <recommendedName>
        <fullName evidence="1">Methyltransferase type 11 domain-containing protein</fullName>
    </recommendedName>
</protein>
<dbReference type="Pfam" id="PF08241">
    <property type="entry name" value="Methyltransf_11"/>
    <property type="match status" value="1"/>
</dbReference>
<dbReference type="AlphaFoldDB" id="A0A2K9LT37"/>
<dbReference type="EMBL" id="CP022684">
    <property type="protein sequence ID" value="AUM13994.1"/>
    <property type="molecule type" value="Genomic_DNA"/>
</dbReference>
<evidence type="ECO:0000313" key="3">
    <source>
        <dbReference type="Proteomes" id="UP000235116"/>
    </source>
</evidence>
<feature type="domain" description="Methyltransferase type 11" evidence="1">
    <location>
        <begin position="36"/>
        <end position="133"/>
    </location>
</feature>
<dbReference type="InterPro" id="IPR029063">
    <property type="entry name" value="SAM-dependent_MTases_sf"/>
</dbReference>
<dbReference type="PANTHER" id="PTHR45036:SF1">
    <property type="entry name" value="METHYLTRANSFERASE LIKE 7A"/>
    <property type="match status" value="1"/>
</dbReference>
<dbReference type="Proteomes" id="UP000235116">
    <property type="component" value="Chromosome"/>
</dbReference>
<organism evidence="2 3">
    <name type="scientific">Ketobacter alkanivorans</name>
    <dbReference type="NCBI Taxonomy" id="1917421"/>
    <lineage>
        <taxon>Bacteria</taxon>
        <taxon>Pseudomonadati</taxon>
        <taxon>Pseudomonadota</taxon>
        <taxon>Gammaproteobacteria</taxon>
        <taxon>Pseudomonadales</taxon>
        <taxon>Ketobacteraceae</taxon>
        <taxon>Ketobacter</taxon>
    </lineage>
</organism>